<reference evidence="2" key="1">
    <citation type="submission" date="2022-11" db="UniProtKB">
        <authorList>
            <consortium name="WormBaseParasite"/>
        </authorList>
    </citation>
    <scope>IDENTIFICATION</scope>
</reference>
<evidence type="ECO:0000313" key="1">
    <source>
        <dbReference type="Proteomes" id="UP000887580"/>
    </source>
</evidence>
<dbReference type="WBParaSite" id="PS1159_v2.g15964.t1">
    <property type="protein sequence ID" value="PS1159_v2.g15964.t1"/>
    <property type="gene ID" value="PS1159_v2.g15964"/>
</dbReference>
<dbReference type="Proteomes" id="UP000887580">
    <property type="component" value="Unplaced"/>
</dbReference>
<name>A0AC35FE51_9BILA</name>
<organism evidence="1 2">
    <name type="scientific">Panagrolaimus sp. PS1159</name>
    <dbReference type="NCBI Taxonomy" id="55785"/>
    <lineage>
        <taxon>Eukaryota</taxon>
        <taxon>Metazoa</taxon>
        <taxon>Ecdysozoa</taxon>
        <taxon>Nematoda</taxon>
        <taxon>Chromadorea</taxon>
        <taxon>Rhabditida</taxon>
        <taxon>Tylenchina</taxon>
        <taxon>Panagrolaimomorpha</taxon>
        <taxon>Panagrolaimoidea</taxon>
        <taxon>Panagrolaimidae</taxon>
        <taxon>Panagrolaimus</taxon>
    </lineage>
</organism>
<accession>A0AC35FE51</accession>
<evidence type="ECO:0000313" key="2">
    <source>
        <dbReference type="WBParaSite" id="PS1159_v2.g15964.t1"/>
    </source>
</evidence>
<protein>
    <submittedName>
        <fullName evidence="2">Transcription initiation factor IIF subunit alpha</fullName>
    </submittedName>
</protein>
<sequence length="277" mass="32746">MSAPKKQEFIIHVPKRDPLKRYSITRFNTNLNVDISQWPNKQVYLRREDNRKEVLNDEIVQDYGAGSEYGKAAREEARRKKYGRLARSYKIDKQPWLLDIKESETKTKKYKSIPESTGEHADYWIFVKQGNKFFAHKVSEWYQFMPQVQHKVLDIEQAEEQFQQRNRVMNQFALKAQIQQQMKDNEEDGGKTVKSSNLLIKDKDIISTDEDNDDDEEEVDEEKKNQKKRNNKQKQNQKKDKRVRVDNGDEVAAYESDDGDDEGREFDYMSDSGSESE</sequence>
<proteinExistence type="predicted"/>